<dbReference type="AlphaFoldDB" id="E4XY52"/>
<dbReference type="EMBL" id="FN653307">
    <property type="protein sequence ID" value="CBY14580.1"/>
    <property type="molecule type" value="Genomic_DNA"/>
</dbReference>
<sequence length="274" mass="31281">MEKNLAPEIENEIQDEEIEVYKEVANLADELRLTVLELEKEGKIERNALLEYIHPETIMFYRDTFSHFQTSEKSAFAEMKQRLRDADEVLTETLRRRNDLEKERMLHLDQIAELKVALARAHSANLENEKSELSLNALYSSSPAQQLNQRILSPDEGIEARSEISESCTSTRPSSASSPPMRNIIIHQNHQRSFHSDVNALHLSPSDNNKTASTPNLLNSSNPNEFERDKNRKSFRKFFSAIRVGTQESLLSLRTPSLSRKANSSSSYYGRAGM</sequence>
<keyword evidence="1" id="KW-0175">Coiled coil</keyword>
<feature type="compositionally biased region" description="Low complexity" evidence="2">
    <location>
        <begin position="165"/>
        <end position="180"/>
    </location>
</feature>
<protein>
    <submittedName>
        <fullName evidence="3">Uncharacterized protein</fullName>
    </submittedName>
</protein>
<name>E4XY52_OIKDI</name>
<gene>
    <name evidence="3" type="ORF">GSOID_T00007611001</name>
</gene>
<dbReference type="InParanoid" id="E4XY52"/>
<feature type="compositionally biased region" description="Low complexity" evidence="2">
    <location>
        <begin position="215"/>
        <end position="224"/>
    </location>
</feature>
<proteinExistence type="predicted"/>
<feature type="coiled-coil region" evidence="1">
    <location>
        <begin position="83"/>
        <end position="117"/>
    </location>
</feature>
<evidence type="ECO:0000256" key="2">
    <source>
        <dbReference type="SAM" id="MobiDB-lite"/>
    </source>
</evidence>
<organism evidence="3 4">
    <name type="scientific">Oikopleura dioica</name>
    <name type="common">Tunicate</name>
    <dbReference type="NCBI Taxonomy" id="34765"/>
    <lineage>
        <taxon>Eukaryota</taxon>
        <taxon>Metazoa</taxon>
        <taxon>Chordata</taxon>
        <taxon>Tunicata</taxon>
        <taxon>Appendicularia</taxon>
        <taxon>Copelata</taxon>
        <taxon>Oikopleuridae</taxon>
        <taxon>Oikopleura</taxon>
    </lineage>
</organism>
<feature type="compositionally biased region" description="Polar residues" evidence="2">
    <location>
        <begin position="205"/>
        <end position="214"/>
    </location>
</feature>
<reference evidence="3 4" key="1">
    <citation type="journal article" date="2010" name="Science">
        <title>Plasticity of animal genome architecture unmasked by rapid evolution of a pelagic tunicate.</title>
        <authorList>
            <person name="Denoeud F."/>
            <person name="Henriet S."/>
            <person name="Mungpakdee S."/>
            <person name="Aury J.M."/>
            <person name="Da Silva C."/>
            <person name="Brinkmann H."/>
            <person name="Mikhaleva J."/>
            <person name="Olsen L.C."/>
            <person name="Jubin C."/>
            <person name="Canestro C."/>
            <person name="Bouquet J.M."/>
            <person name="Danks G."/>
            <person name="Poulain J."/>
            <person name="Campsteijn C."/>
            <person name="Adamski M."/>
            <person name="Cross I."/>
            <person name="Yadetie F."/>
            <person name="Muffato M."/>
            <person name="Louis A."/>
            <person name="Butcher S."/>
            <person name="Tsagkogeorga G."/>
            <person name="Konrad A."/>
            <person name="Singh S."/>
            <person name="Jensen M.F."/>
            <person name="Cong E.H."/>
            <person name="Eikeseth-Otteraa H."/>
            <person name="Noel B."/>
            <person name="Anthouard V."/>
            <person name="Porcel B.M."/>
            <person name="Kachouri-Lafond R."/>
            <person name="Nishino A."/>
            <person name="Ugolini M."/>
            <person name="Chourrout P."/>
            <person name="Nishida H."/>
            <person name="Aasland R."/>
            <person name="Huzurbazar S."/>
            <person name="Westhof E."/>
            <person name="Delsuc F."/>
            <person name="Lehrach H."/>
            <person name="Reinhardt R."/>
            <person name="Weissenbach J."/>
            <person name="Roy S.W."/>
            <person name="Artiguenave F."/>
            <person name="Postlethwait J.H."/>
            <person name="Manak J.R."/>
            <person name="Thompson E.M."/>
            <person name="Jaillon O."/>
            <person name="Du Pasquier L."/>
            <person name="Boudinot P."/>
            <person name="Liberles D.A."/>
            <person name="Volff J.N."/>
            <person name="Philippe H."/>
            <person name="Lenhard B."/>
            <person name="Roest Crollius H."/>
            <person name="Wincker P."/>
            <person name="Chourrout D."/>
        </authorList>
    </citation>
    <scope>NUCLEOTIDE SEQUENCE [LARGE SCALE GENOMIC DNA]</scope>
</reference>
<feature type="region of interest" description="Disordered" evidence="2">
    <location>
        <begin position="200"/>
        <end position="229"/>
    </location>
</feature>
<keyword evidence="4" id="KW-1185">Reference proteome</keyword>
<evidence type="ECO:0000313" key="4">
    <source>
        <dbReference type="Proteomes" id="UP000001307"/>
    </source>
</evidence>
<accession>E4XY52</accession>
<feature type="region of interest" description="Disordered" evidence="2">
    <location>
        <begin position="160"/>
        <end position="181"/>
    </location>
</feature>
<dbReference type="Proteomes" id="UP000001307">
    <property type="component" value="Unassembled WGS sequence"/>
</dbReference>
<evidence type="ECO:0000256" key="1">
    <source>
        <dbReference type="SAM" id="Coils"/>
    </source>
</evidence>
<evidence type="ECO:0000313" key="3">
    <source>
        <dbReference type="EMBL" id="CBY14580.1"/>
    </source>
</evidence>